<keyword evidence="2" id="KW-1185">Reference proteome</keyword>
<accession>V7I1L0</accession>
<name>V7I1L0_9CLOT</name>
<dbReference type="Proteomes" id="UP000017747">
    <property type="component" value="Unassembled WGS sequence"/>
</dbReference>
<evidence type="ECO:0000313" key="1">
    <source>
        <dbReference type="EMBL" id="ETA78912.1"/>
    </source>
</evidence>
<organism evidence="1 2">
    <name type="scientific">Youngiibacter fragilis 232.1</name>
    <dbReference type="NCBI Taxonomy" id="994573"/>
    <lineage>
        <taxon>Bacteria</taxon>
        <taxon>Bacillati</taxon>
        <taxon>Bacillota</taxon>
        <taxon>Clostridia</taxon>
        <taxon>Eubacteriales</taxon>
        <taxon>Clostridiaceae</taxon>
        <taxon>Youngiibacter</taxon>
    </lineage>
</organism>
<evidence type="ECO:0000313" key="2">
    <source>
        <dbReference type="Proteomes" id="UP000017747"/>
    </source>
</evidence>
<gene>
    <name evidence="1" type="ORF">T472_0219810</name>
</gene>
<proteinExistence type="predicted"/>
<dbReference type="RefSeq" id="WP_023387299.1">
    <property type="nucleotide sequence ID" value="NZ_AXUN02000241.1"/>
</dbReference>
<protein>
    <submittedName>
        <fullName evidence="1">Uncharacterized protein</fullName>
    </submittedName>
</protein>
<reference evidence="1 2" key="1">
    <citation type="journal article" date="2014" name="Genome Announc.">
        <title>Genome Sequence of Youngiibacter fragilis, the Type Strain of the Genus Youngiibacter.</title>
        <authorList>
            <person name="Wawrik C.B."/>
            <person name="Callaghan A.V."/>
            <person name="Stamps B.W."/>
            <person name="Wawrik B."/>
        </authorList>
    </citation>
    <scope>NUCLEOTIDE SEQUENCE [LARGE SCALE GENOMIC DNA]</scope>
    <source>
        <strain evidence="1 2">232.1</strain>
    </source>
</reference>
<comment type="caution">
    <text evidence="1">The sequence shown here is derived from an EMBL/GenBank/DDBJ whole genome shotgun (WGS) entry which is preliminary data.</text>
</comment>
<sequence length="191" mass="21363">MNKRGVLIIISCILILALVLSSPLGIGRFLEGWFSREDPIISKHPPGRNVVRIPSAYRSFSMDMLDPFLEKLREFEDLVDGKVAGLDVENSLNILQREVSDLPIVPTSTNPKLESLYALFEVMKESLLECIMVIADSGKKPLTPDDEAALKFLHAEITNILSNIEAMTFEIFNDNGIQYFIGDDGTISIYE</sequence>
<dbReference type="AlphaFoldDB" id="V7I1L0"/>
<dbReference type="STRING" id="994573.T472_0219810"/>
<dbReference type="EMBL" id="AXUN02000241">
    <property type="protein sequence ID" value="ETA78912.1"/>
    <property type="molecule type" value="Genomic_DNA"/>
</dbReference>